<name>A0AAD7BCX3_MYCRO</name>
<evidence type="ECO:0000313" key="2">
    <source>
        <dbReference type="EMBL" id="KAJ7617710.1"/>
    </source>
</evidence>
<sequence>IRLGHYGRRCPDADPGQTFTLVETNGIHATTVSFCRCKTRDGKCGAPQFQQLLAAGIFPGSVKDPKTGFTLGLLESYRRQQNQGKGSAYNFVLVLQRMAD</sequence>
<feature type="non-terminal residue" evidence="2">
    <location>
        <position position="1"/>
    </location>
</feature>
<accession>A0AAD7BCX3</accession>
<dbReference type="Pfam" id="PF18803">
    <property type="entry name" value="CxC2"/>
    <property type="match status" value="1"/>
</dbReference>
<protein>
    <recommendedName>
        <fullName evidence="1">CxC2-like cysteine cluster KDZ transposase-associated domain-containing protein</fullName>
    </recommendedName>
</protein>
<organism evidence="2 3">
    <name type="scientific">Mycena rosella</name>
    <name type="common">Pink bonnet</name>
    <name type="synonym">Agaricus rosellus</name>
    <dbReference type="NCBI Taxonomy" id="1033263"/>
    <lineage>
        <taxon>Eukaryota</taxon>
        <taxon>Fungi</taxon>
        <taxon>Dikarya</taxon>
        <taxon>Basidiomycota</taxon>
        <taxon>Agaricomycotina</taxon>
        <taxon>Agaricomycetes</taxon>
        <taxon>Agaricomycetidae</taxon>
        <taxon>Agaricales</taxon>
        <taxon>Marasmiineae</taxon>
        <taxon>Mycenaceae</taxon>
        <taxon>Mycena</taxon>
    </lineage>
</organism>
<feature type="non-terminal residue" evidence="2">
    <location>
        <position position="100"/>
    </location>
</feature>
<proteinExistence type="predicted"/>
<feature type="domain" description="CxC2-like cysteine cluster KDZ transposase-associated" evidence="1">
    <location>
        <begin position="1"/>
        <end position="100"/>
    </location>
</feature>
<dbReference type="EMBL" id="JARKIE010000764">
    <property type="protein sequence ID" value="KAJ7617710.1"/>
    <property type="molecule type" value="Genomic_DNA"/>
</dbReference>
<evidence type="ECO:0000313" key="3">
    <source>
        <dbReference type="Proteomes" id="UP001221757"/>
    </source>
</evidence>
<dbReference type="Proteomes" id="UP001221757">
    <property type="component" value="Unassembled WGS sequence"/>
</dbReference>
<comment type="caution">
    <text evidence="2">The sequence shown here is derived from an EMBL/GenBank/DDBJ whole genome shotgun (WGS) entry which is preliminary data.</text>
</comment>
<keyword evidence="3" id="KW-1185">Reference proteome</keyword>
<dbReference type="AlphaFoldDB" id="A0AAD7BCX3"/>
<evidence type="ECO:0000259" key="1">
    <source>
        <dbReference type="Pfam" id="PF18803"/>
    </source>
</evidence>
<gene>
    <name evidence="2" type="ORF">B0H17DRAFT_849697</name>
</gene>
<dbReference type="InterPro" id="IPR041457">
    <property type="entry name" value="CxC2_KDZ-assoc"/>
</dbReference>
<reference evidence="2" key="1">
    <citation type="submission" date="2023-03" db="EMBL/GenBank/DDBJ databases">
        <title>Massive genome expansion in bonnet fungi (Mycena s.s.) driven by repeated elements and novel gene families across ecological guilds.</title>
        <authorList>
            <consortium name="Lawrence Berkeley National Laboratory"/>
            <person name="Harder C.B."/>
            <person name="Miyauchi S."/>
            <person name="Viragh M."/>
            <person name="Kuo A."/>
            <person name="Thoen E."/>
            <person name="Andreopoulos B."/>
            <person name="Lu D."/>
            <person name="Skrede I."/>
            <person name="Drula E."/>
            <person name="Henrissat B."/>
            <person name="Morin E."/>
            <person name="Kohler A."/>
            <person name="Barry K."/>
            <person name="LaButti K."/>
            <person name="Morin E."/>
            <person name="Salamov A."/>
            <person name="Lipzen A."/>
            <person name="Mereny Z."/>
            <person name="Hegedus B."/>
            <person name="Baldrian P."/>
            <person name="Stursova M."/>
            <person name="Weitz H."/>
            <person name="Taylor A."/>
            <person name="Grigoriev I.V."/>
            <person name="Nagy L.G."/>
            <person name="Martin F."/>
            <person name="Kauserud H."/>
        </authorList>
    </citation>
    <scope>NUCLEOTIDE SEQUENCE</scope>
    <source>
        <strain evidence="2">CBHHK067</strain>
    </source>
</reference>